<dbReference type="EMBL" id="RXIC02000167">
    <property type="protein sequence ID" value="KAB1200414.1"/>
    <property type="molecule type" value="Genomic_DNA"/>
</dbReference>
<gene>
    <name evidence="7" type="ORF">CJ030_MR0G007425</name>
</gene>
<evidence type="ECO:0000256" key="6">
    <source>
        <dbReference type="SAM" id="Phobius"/>
    </source>
</evidence>
<name>A0A6A1UIU1_9ROSI</name>
<evidence type="ECO:0000256" key="4">
    <source>
        <dbReference type="ARBA" id="ARBA00022989"/>
    </source>
</evidence>
<dbReference type="Pfam" id="PF14778">
    <property type="entry name" value="ODR4-like"/>
    <property type="match status" value="2"/>
</dbReference>
<keyword evidence="4 6" id="KW-1133">Transmembrane helix</keyword>
<evidence type="ECO:0000256" key="2">
    <source>
        <dbReference type="ARBA" id="ARBA00010131"/>
    </source>
</evidence>
<dbReference type="InterPro" id="IPR029454">
    <property type="entry name" value="ODR-4-like"/>
</dbReference>
<reference evidence="7 8" key="1">
    <citation type="journal article" date="2019" name="Plant Biotechnol. J.">
        <title>The red bayberry genome and genetic basis of sex determination.</title>
        <authorList>
            <person name="Jia H.M."/>
            <person name="Jia H.J."/>
            <person name="Cai Q.L."/>
            <person name="Wang Y."/>
            <person name="Zhao H.B."/>
            <person name="Yang W.F."/>
            <person name="Wang G.Y."/>
            <person name="Li Y.H."/>
            <person name="Zhan D.L."/>
            <person name="Shen Y.T."/>
            <person name="Niu Q.F."/>
            <person name="Chang L."/>
            <person name="Qiu J."/>
            <person name="Zhao L."/>
            <person name="Xie H.B."/>
            <person name="Fu W.Y."/>
            <person name="Jin J."/>
            <person name="Li X.W."/>
            <person name="Jiao Y."/>
            <person name="Zhou C.C."/>
            <person name="Tu T."/>
            <person name="Chai C.Y."/>
            <person name="Gao J.L."/>
            <person name="Fan L.J."/>
            <person name="van de Weg E."/>
            <person name="Wang J.Y."/>
            <person name="Gao Z.S."/>
        </authorList>
    </citation>
    <scope>NUCLEOTIDE SEQUENCE [LARGE SCALE GENOMIC DNA]</scope>
    <source>
        <tissue evidence="7">Leaves</tissue>
    </source>
</reference>
<dbReference type="GO" id="GO:0008104">
    <property type="term" value="P:intracellular protein localization"/>
    <property type="evidence" value="ECO:0007669"/>
    <property type="project" value="TreeGrafter"/>
</dbReference>
<protein>
    <recommendedName>
        <fullName evidence="9">Protein odr-4 homolog</fullName>
    </recommendedName>
</protein>
<keyword evidence="3 6" id="KW-0812">Transmembrane</keyword>
<keyword evidence="8" id="KW-1185">Reference proteome</keyword>
<proteinExistence type="inferred from homology"/>
<evidence type="ECO:0000313" key="7">
    <source>
        <dbReference type="EMBL" id="KAB1200414.1"/>
    </source>
</evidence>
<keyword evidence="5 6" id="KW-0472">Membrane</keyword>
<dbReference type="GO" id="GO:0012505">
    <property type="term" value="C:endomembrane system"/>
    <property type="evidence" value="ECO:0007669"/>
    <property type="project" value="TreeGrafter"/>
</dbReference>
<evidence type="ECO:0000256" key="1">
    <source>
        <dbReference type="ARBA" id="ARBA00004370"/>
    </source>
</evidence>
<evidence type="ECO:0000256" key="5">
    <source>
        <dbReference type="ARBA" id="ARBA00023136"/>
    </source>
</evidence>
<evidence type="ECO:0008006" key="9">
    <source>
        <dbReference type="Google" id="ProtNLM"/>
    </source>
</evidence>
<feature type="transmembrane region" description="Helical" evidence="6">
    <location>
        <begin position="516"/>
        <end position="536"/>
    </location>
</feature>
<dbReference type="PANTHER" id="PTHR33966">
    <property type="entry name" value="PROTEIN ODR-4 HOMOLOG"/>
    <property type="match status" value="1"/>
</dbReference>
<organism evidence="7 8">
    <name type="scientific">Morella rubra</name>
    <name type="common">Chinese bayberry</name>
    <dbReference type="NCBI Taxonomy" id="262757"/>
    <lineage>
        <taxon>Eukaryota</taxon>
        <taxon>Viridiplantae</taxon>
        <taxon>Streptophyta</taxon>
        <taxon>Embryophyta</taxon>
        <taxon>Tracheophyta</taxon>
        <taxon>Spermatophyta</taxon>
        <taxon>Magnoliopsida</taxon>
        <taxon>eudicotyledons</taxon>
        <taxon>Gunneridae</taxon>
        <taxon>Pentapetalae</taxon>
        <taxon>rosids</taxon>
        <taxon>fabids</taxon>
        <taxon>Fagales</taxon>
        <taxon>Myricaceae</taxon>
        <taxon>Morella</taxon>
    </lineage>
</organism>
<dbReference type="GO" id="GO:0016020">
    <property type="term" value="C:membrane"/>
    <property type="evidence" value="ECO:0007669"/>
    <property type="project" value="UniProtKB-SubCell"/>
</dbReference>
<evidence type="ECO:0000256" key="3">
    <source>
        <dbReference type="ARBA" id="ARBA00022692"/>
    </source>
</evidence>
<evidence type="ECO:0000313" key="8">
    <source>
        <dbReference type="Proteomes" id="UP000516437"/>
    </source>
</evidence>
<comment type="caution">
    <text evidence="7">The sequence shown here is derived from an EMBL/GenBank/DDBJ whole genome shotgun (WGS) entry which is preliminary data.</text>
</comment>
<dbReference type="PANTHER" id="PTHR33966:SF1">
    <property type="entry name" value="PROTEIN ODR-4 HOMOLOG"/>
    <property type="match status" value="1"/>
</dbReference>
<dbReference type="AlphaFoldDB" id="A0A6A1UIU1"/>
<dbReference type="Proteomes" id="UP000516437">
    <property type="component" value="Unassembled WGS sequence"/>
</dbReference>
<accession>A0A6A1UIU1</accession>
<comment type="subcellular location">
    <subcellularLocation>
        <location evidence="1">Membrane</location>
    </subcellularLocation>
</comment>
<comment type="similarity">
    <text evidence="2">Belongs to the ODR-4 family.</text>
</comment>
<dbReference type="OrthoDB" id="21458at2759"/>
<sequence>MVKAVVGEESKLKLIEDRLSQSGLPVQVGLVIGKLSSPLDRGFVFDLVPTPPNDAGEPACSLVETVKDDKKKGPKPKSHAADSSSLVIDDDWVAEHARQVARMLLGGMKVVGIYLWVSNDAFKNSTIMLSQCGNSLWLEEVASEKGVKVVMCENATIKGVADATTPLETDQEERLLIHIGCSPMRWTCRNCTWTSNIKSSSLRPCDFKMGRVLSSLQTFKCTYNFNLRLPICQDSASNVQTLSDVLRQGISDHAKDLRNAKAMIDGNLVVNDELCSLDGLHEVELLLPLMKNAYAEACSRKDALGILVFNGSVCSFAYLNSKEPISQAVSDIKIELDYILAECRKCGLVGGVVYIQCTLGDIIMSLQSRLDIICDEAYANVGPEDSVVPESSDGISTDKPVSQHVLHFLRKECSLPFPRRVFIPWLAGIYICDYLQPSETLQVLKDHCVELMSMEASIDDSLILEPEIEAPSLVSKSFWNMAIPFYTEACSPLGRSGGDTREESRKVATKSDNVNIMGALLFLLLATLVGFVLYNIRGSRSF</sequence>